<dbReference type="PATRIC" id="fig|396268.3.peg.638"/>
<protein>
    <submittedName>
        <fullName evidence="1">Uncharacterized protein</fullName>
    </submittedName>
</protein>
<dbReference type="EMBL" id="JQBW01000010">
    <property type="protein sequence ID" value="KRN58187.1"/>
    <property type="molecule type" value="Genomic_DNA"/>
</dbReference>
<dbReference type="AlphaFoldDB" id="A0A0R2I047"/>
<dbReference type="RefSeq" id="WP_057741362.1">
    <property type="nucleotide sequence ID" value="NZ_JQBW01000010.1"/>
</dbReference>
<organism evidence="1 2">
    <name type="scientific">Limosilactobacillus secaliphilus</name>
    <dbReference type="NCBI Taxonomy" id="396268"/>
    <lineage>
        <taxon>Bacteria</taxon>
        <taxon>Bacillati</taxon>
        <taxon>Bacillota</taxon>
        <taxon>Bacilli</taxon>
        <taxon>Lactobacillales</taxon>
        <taxon>Lactobacillaceae</taxon>
        <taxon>Limosilactobacillus</taxon>
    </lineage>
</organism>
<comment type="caution">
    <text evidence="1">The sequence shown here is derived from an EMBL/GenBank/DDBJ whole genome shotgun (WGS) entry which is preliminary data.</text>
</comment>
<accession>A0A0R2I047</accession>
<gene>
    <name evidence="1" type="ORF">IV45_GL000630</name>
</gene>
<dbReference type="Proteomes" id="UP000050934">
    <property type="component" value="Unassembled WGS sequence"/>
</dbReference>
<proteinExistence type="predicted"/>
<name>A0A0R2I047_9LACO</name>
<evidence type="ECO:0000313" key="2">
    <source>
        <dbReference type="Proteomes" id="UP000050934"/>
    </source>
</evidence>
<sequence>MSKYQQLWEKIAASGQDQLTLSFDQVKEWGGVPLDHSFLNYKKELLDYGYEVAHIYLKKRSILIKKVNVADK</sequence>
<keyword evidence="2" id="KW-1185">Reference proteome</keyword>
<evidence type="ECO:0000313" key="1">
    <source>
        <dbReference type="EMBL" id="KRN58187.1"/>
    </source>
</evidence>
<dbReference type="STRING" id="396268.IV45_GL000630"/>
<dbReference type="OrthoDB" id="5244671at2"/>
<reference evidence="1 2" key="1">
    <citation type="journal article" date="2015" name="Genome Announc.">
        <title>Expanding the biotechnology potential of lactobacilli through comparative genomics of 213 strains and associated genera.</title>
        <authorList>
            <person name="Sun Z."/>
            <person name="Harris H.M."/>
            <person name="McCann A."/>
            <person name="Guo C."/>
            <person name="Argimon S."/>
            <person name="Zhang W."/>
            <person name="Yang X."/>
            <person name="Jeffery I.B."/>
            <person name="Cooney J.C."/>
            <person name="Kagawa T.F."/>
            <person name="Liu W."/>
            <person name="Song Y."/>
            <person name="Salvetti E."/>
            <person name="Wrobel A."/>
            <person name="Rasinkangas P."/>
            <person name="Parkhill J."/>
            <person name="Rea M.C."/>
            <person name="O'Sullivan O."/>
            <person name="Ritari J."/>
            <person name="Douillard F.P."/>
            <person name="Paul Ross R."/>
            <person name="Yang R."/>
            <person name="Briner A.E."/>
            <person name="Felis G.E."/>
            <person name="de Vos W.M."/>
            <person name="Barrangou R."/>
            <person name="Klaenhammer T.R."/>
            <person name="Caufield P.W."/>
            <person name="Cui Y."/>
            <person name="Zhang H."/>
            <person name="O'Toole P.W."/>
        </authorList>
    </citation>
    <scope>NUCLEOTIDE SEQUENCE [LARGE SCALE GENOMIC DNA]</scope>
    <source>
        <strain evidence="1 2">DSM 17896</strain>
    </source>
</reference>